<dbReference type="GO" id="GO:0012505">
    <property type="term" value="C:endomembrane system"/>
    <property type="evidence" value="ECO:0007669"/>
    <property type="project" value="TreeGrafter"/>
</dbReference>
<feature type="compositionally biased region" description="Polar residues" evidence="6">
    <location>
        <begin position="197"/>
        <end position="206"/>
    </location>
</feature>
<sequence length="527" mass="58127">MQRVLTTELHVLIVEIDLINEEEYLFLPIEIPPMEVGHSQTRPTCVKDLDERWVASHCRNLNRMIPGGVRISGLCLVASASEFNDSQDHIRKILRNFPKDVSIVEEIVDVHNYERILLLIDPLTKNLSGRAERHMIRRNTISIGEHSFTSTSFCSKYRRETAAVSPYLHSLLTDANLLINGEFRNGSDQVLIDETDSSTVSQSATGRHSRRSNRAAKQQSCVTSGADGANQTNITVERGDIRTNKLAKHSTQQAHVEQGSWADVELTIFGPQFPRWQRAGSSSSLESGTSSDTGYNGGADVIDPSSSGYVPVNRLIVDGRIPGIAFLPFNVTVNNLLQALRKDLIHSILARLELLTDELHITSAELEVPRMLLPQRVLVRLPACPALPLSDYKFVSETADDVIARLHYFCIPMGVHGTGDVVSDATTDPTSSGAEYSTSGGFQSLPSNKDFIDASCLDTSLEKSPEIIGNDEYSETELIENMTQTVQPVAQFMSFSNPMFWVASAVVLLCCCLLSFTLIGSRHHAST</sequence>
<dbReference type="GO" id="GO:0016020">
    <property type="term" value="C:membrane"/>
    <property type="evidence" value="ECO:0007669"/>
    <property type="project" value="UniProtKB-SubCell"/>
</dbReference>
<feature type="compositionally biased region" description="Low complexity" evidence="6">
    <location>
        <begin position="281"/>
        <end position="291"/>
    </location>
</feature>
<protein>
    <recommendedName>
        <fullName evidence="10">Protein odr-4</fullName>
    </recommendedName>
</protein>
<dbReference type="PANTHER" id="PTHR33966">
    <property type="entry name" value="PROTEIN ODR-4 HOMOLOG"/>
    <property type="match status" value="1"/>
</dbReference>
<feature type="region of interest" description="Disordered" evidence="6">
    <location>
        <begin position="279"/>
        <end position="300"/>
    </location>
</feature>
<evidence type="ECO:0000256" key="6">
    <source>
        <dbReference type="SAM" id="MobiDB-lite"/>
    </source>
</evidence>
<evidence type="ECO:0000256" key="5">
    <source>
        <dbReference type="ARBA" id="ARBA00023136"/>
    </source>
</evidence>
<gene>
    <name evidence="8" type="ORF">DEA37_0012132</name>
</gene>
<comment type="similarity">
    <text evidence="2">Belongs to the ODR-4 family.</text>
</comment>
<comment type="subcellular location">
    <subcellularLocation>
        <location evidence="1">Membrane</location>
    </subcellularLocation>
</comment>
<accession>A0A5J4NJ89</accession>
<proteinExistence type="inferred from homology"/>
<organism evidence="8 9">
    <name type="scientific">Paragonimus westermani</name>
    <dbReference type="NCBI Taxonomy" id="34504"/>
    <lineage>
        <taxon>Eukaryota</taxon>
        <taxon>Metazoa</taxon>
        <taxon>Spiralia</taxon>
        <taxon>Lophotrochozoa</taxon>
        <taxon>Platyhelminthes</taxon>
        <taxon>Trematoda</taxon>
        <taxon>Digenea</taxon>
        <taxon>Plagiorchiida</taxon>
        <taxon>Troglotremata</taxon>
        <taxon>Troglotrematidae</taxon>
        <taxon>Paragonimus</taxon>
    </lineage>
</organism>
<dbReference type="Pfam" id="PF14778">
    <property type="entry name" value="ODR4-like"/>
    <property type="match status" value="2"/>
</dbReference>
<evidence type="ECO:0008006" key="10">
    <source>
        <dbReference type="Google" id="ProtNLM"/>
    </source>
</evidence>
<name>A0A5J4NJ89_9TREM</name>
<keyword evidence="9" id="KW-1185">Reference proteome</keyword>
<evidence type="ECO:0000256" key="4">
    <source>
        <dbReference type="ARBA" id="ARBA00022989"/>
    </source>
</evidence>
<dbReference type="EMBL" id="QNGE01002515">
    <property type="protein sequence ID" value="KAA3675450.1"/>
    <property type="molecule type" value="Genomic_DNA"/>
</dbReference>
<dbReference type="PANTHER" id="PTHR33966:SF1">
    <property type="entry name" value="PROTEIN ODR-4 HOMOLOG"/>
    <property type="match status" value="1"/>
</dbReference>
<dbReference type="InterPro" id="IPR029454">
    <property type="entry name" value="ODR-4-like"/>
</dbReference>
<keyword evidence="3 7" id="KW-0812">Transmembrane</keyword>
<evidence type="ECO:0000313" key="8">
    <source>
        <dbReference type="EMBL" id="KAA3675450.1"/>
    </source>
</evidence>
<dbReference type="AlphaFoldDB" id="A0A5J4NJ89"/>
<dbReference type="Proteomes" id="UP000324629">
    <property type="component" value="Unassembled WGS sequence"/>
</dbReference>
<feature type="compositionally biased region" description="Polar residues" evidence="6">
    <location>
        <begin position="215"/>
        <end position="232"/>
    </location>
</feature>
<reference evidence="8 9" key="1">
    <citation type="journal article" date="2019" name="Gigascience">
        <title>Whole-genome sequence of the oriental lung fluke Paragonimus westermani.</title>
        <authorList>
            <person name="Oey H."/>
            <person name="Zakrzewski M."/>
            <person name="Narain K."/>
            <person name="Devi K.R."/>
            <person name="Agatsuma T."/>
            <person name="Nawaratna S."/>
            <person name="Gobert G.N."/>
            <person name="Jones M.K."/>
            <person name="Ragan M.A."/>
            <person name="McManus D.P."/>
            <person name="Krause L."/>
        </authorList>
    </citation>
    <scope>NUCLEOTIDE SEQUENCE [LARGE SCALE GENOMIC DNA]</scope>
    <source>
        <strain evidence="8 9">IND2009</strain>
    </source>
</reference>
<evidence type="ECO:0000256" key="2">
    <source>
        <dbReference type="ARBA" id="ARBA00010131"/>
    </source>
</evidence>
<dbReference type="GO" id="GO:0008104">
    <property type="term" value="P:intracellular protein localization"/>
    <property type="evidence" value="ECO:0007669"/>
    <property type="project" value="TreeGrafter"/>
</dbReference>
<comment type="caution">
    <text evidence="8">The sequence shown here is derived from an EMBL/GenBank/DDBJ whole genome shotgun (WGS) entry which is preliminary data.</text>
</comment>
<keyword evidence="5 7" id="KW-0472">Membrane</keyword>
<keyword evidence="4 7" id="KW-1133">Transmembrane helix</keyword>
<evidence type="ECO:0000313" key="9">
    <source>
        <dbReference type="Proteomes" id="UP000324629"/>
    </source>
</evidence>
<evidence type="ECO:0000256" key="7">
    <source>
        <dbReference type="SAM" id="Phobius"/>
    </source>
</evidence>
<feature type="region of interest" description="Disordered" evidence="6">
    <location>
        <begin position="194"/>
        <end position="232"/>
    </location>
</feature>
<feature type="transmembrane region" description="Helical" evidence="7">
    <location>
        <begin position="499"/>
        <end position="519"/>
    </location>
</feature>
<evidence type="ECO:0000256" key="1">
    <source>
        <dbReference type="ARBA" id="ARBA00004370"/>
    </source>
</evidence>
<evidence type="ECO:0000256" key="3">
    <source>
        <dbReference type="ARBA" id="ARBA00022692"/>
    </source>
</evidence>